<dbReference type="InterPro" id="IPR055259">
    <property type="entry name" value="YkvP/CgeB_Glyco_trans-like"/>
</dbReference>
<reference evidence="3" key="1">
    <citation type="submission" date="2021-01" db="EMBL/GenBank/DDBJ databases">
        <authorList>
            <person name="Corre E."/>
            <person name="Pelletier E."/>
            <person name="Niang G."/>
            <person name="Scheremetjew M."/>
            <person name="Finn R."/>
            <person name="Kale V."/>
            <person name="Holt S."/>
            <person name="Cochrane G."/>
            <person name="Meng A."/>
            <person name="Brown T."/>
            <person name="Cohen L."/>
        </authorList>
    </citation>
    <scope>NUCLEOTIDE SEQUENCE</scope>
    <source>
        <strain evidence="3">CCMP1510</strain>
    </source>
</reference>
<accession>A0A7S3JV67</accession>
<dbReference type="AlphaFoldDB" id="A0A7S3JV67"/>
<proteinExistence type="predicted"/>
<protein>
    <recommendedName>
        <fullName evidence="2">Spore protein YkvP/CgeB glycosyl transferase-like domain-containing protein</fullName>
    </recommendedName>
</protein>
<name>A0A7S3JV67_9STRA</name>
<dbReference type="Pfam" id="PF13524">
    <property type="entry name" value="Glyco_trans_1_2"/>
    <property type="match status" value="1"/>
</dbReference>
<evidence type="ECO:0000256" key="1">
    <source>
        <dbReference type="SAM" id="MobiDB-lite"/>
    </source>
</evidence>
<gene>
    <name evidence="3" type="ORF">ALAG00032_LOCUS4356</name>
</gene>
<feature type="region of interest" description="Disordered" evidence="1">
    <location>
        <begin position="548"/>
        <end position="570"/>
    </location>
</feature>
<evidence type="ECO:0000259" key="2">
    <source>
        <dbReference type="Pfam" id="PF13524"/>
    </source>
</evidence>
<dbReference type="EMBL" id="HBIJ01006212">
    <property type="protein sequence ID" value="CAE0363615.1"/>
    <property type="molecule type" value="Transcribed_RNA"/>
</dbReference>
<sequence length="570" mass="65221">MASFFRRLALGLVALLIIATIVTHLMYQEVVEKHENLSKLFVDTTPQKETSHHTVATSALDWAKAMRRERDEAVRTNQRLREDLQEKAKIATTLGQEQANALFELAEEAIVEANEIINTPRESLKMKSIQDEKLLPRTTSKMRSRGENLTKCYTIDDIHECVQPELQFLTPTKVYLVEPDSAKAGWRFQHLIYQGFDLHPKIEPTQIMSQADLILYMPVSTAIPPLASHGATATNLIVLDEADSPYFNVKISETSYLIYLKRSWVSKKDGVYTGIGKRYERNYFPMAYSVSDKYFDPFRTLSGSQRKLDIVCSNRPTERQPTRARIVHWVGDFLDSHEKYHGIAGEVNAAGRRGINELYFAAMRSSKIVVTANPSHWEGDFRFFEAVASGALVFVDEMYTPHPHPFIHKRHLIVYDNSDQDTFQNLLKYYLEHPEEARIIARAGLRHALRYHRAVSRMDWILRSAHEIATPQGVTAYTHTARSIAYDVNATTQVKPIIDIKSPAINVHHINPSINLGRRYHVTLQLQPEDYQRLVQRNKESRANVLLEATTAASHRGRSSTSSERRKMLP</sequence>
<evidence type="ECO:0000313" key="3">
    <source>
        <dbReference type="EMBL" id="CAE0363615.1"/>
    </source>
</evidence>
<feature type="domain" description="Spore protein YkvP/CgeB glycosyl transferase-like" evidence="2">
    <location>
        <begin position="356"/>
        <end position="462"/>
    </location>
</feature>
<organism evidence="3">
    <name type="scientific">Aureoumbra lagunensis</name>
    <dbReference type="NCBI Taxonomy" id="44058"/>
    <lineage>
        <taxon>Eukaryota</taxon>
        <taxon>Sar</taxon>
        <taxon>Stramenopiles</taxon>
        <taxon>Ochrophyta</taxon>
        <taxon>Pelagophyceae</taxon>
        <taxon>Pelagomonadales</taxon>
        <taxon>Aureoumbra</taxon>
    </lineage>
</organism>